<proteinExistence type="predicted"/>
<evidence type="ECO:0000313" key="1">
    <source>
        <dbReference type="EMBL" id="VDL81998.1"/>
    </source>
</evidence>
<evidence type="ECO:0000313" key="3">
    <source>
        <dbReference type="WBParaSite" id="NBR_0001827601-mRNA-1"/>
    </source>
</evidence>
<keyword evidence="2" id="KW-1185">Reference proteome</keyword>
<name>A0A0N4YM93_NIPBR</name>
<evidence type="ECO:0000313" key="2">
    <source>
        <dbReference type="Proteomes" id="UP000271162"/>
    </source>
</evidence>
<protein>
    <submittedName>
        <fullName evidence="3">HORMA domain-containing protein</fullName>
    </submittedName>
</protein>
<dbReference type="WBParaSite" id="NBR_0001827601-mRNA-1">
    <property type="protein sequence ID" value="NBR_0001827601-mRNA-1"/>
    <property type="gene ID" value="NBR_0001827601"/>
</dbReference>
<reference evidence="3" key="1">
    <citation type="submission" date="2017-02" db="UniProtKB">
        <authorList>
            <consortium name="WormBaseParasite"/>
        </authorList>
    </citation>
    <scope>IDENTIFICATION</scope>
</reference>
<dbReference type="AlphaFoldDB" id="A0A0N4YM93"/>
<accession>A0A0N4YM93</accession>
<reference evidence="1 2" key="2">
    <citation type="submission" date="2018-11" db="EMBL/GenBank/DDBJ databases">
        <authorList>
            <consortium name="Pathogen Informatics"/>
        </authorList>
    </citation>
    <scope>NUCLEOTIDE SEQUENCE [LARGE SCALE GENOMIC DNA]</scope>
</reference>
<dbReference type="EMBL" id="UYSL01023296">
    <property type="protein sequence ID" value="VDL81998.1"/>
    <property type="molecule type" value="Genomic_DNA"/>
</dbReference>
<gene>
    <name evidence="1" type="ORF">NBR_LOCUS18277</name>
</gene>
<dbReference type="Proteomes" id="UP000271162">
    <property type="component" value="Unassembled WGS sequence"/>
</dbReference>
<organism evidence="3">
    <name type="scientific">Nippostrongylus brasiliensis</name>
    <name type="common">Rat hookworm</name>
    <dbReference type="NCBI Taxonomy" id="27835"/>
    <lineage>
        <taxon>Eukaryota</taxon>
        <taxon>Metazoa</taxon>
        <taxon>Ecdysozoa</taxon>
        <taxon>Nematoda</taxon>
        <taxon>Chromadorea</taxon>
        <taxon>Rhabditida</taxon>
        <taxon>Rhabditina</taxon>
        <taxon>Rhabditomorpha</taxon>
        <taxon>Strongyloidea</taxon>
        <taxon>Heligmosomidae</taxon>
        <taxon>Nippostrongylus</taxon>
    </lineage>
</organism>
<sequence length="193" mass="21583">MISSDHYDTFVAKHFSKTFEHKFLAYSARIVLEGIQINAEFIREAFKRVIGASLSKIYRGITHSCTSSSQATEALARPPCIKEDLLEERPQNGIVVPTRIEIYNVRLRAPGADVTGDLLTALVDWLVTGASRIEISKSYIFPVSDNKGLSSITTFGESFDCKDRNDGKSMKRKLTLRRTDNAGPEMLYNSTEV</sequence>